<dbReference type="EMBL" id="KN125302">
    <property type="protein sequence ID" value="KFO18875.1"/>
    <property type="molecule type" value="Genomic_DNA"/>
</dbReference>
<dbReference type="AlphaFoldDB" id="A0A091CNX7"/>
<keyword evidence="2" id="KW-1185">Reference proteome</keyword>
<evidence type="ECO:0000313" key="2">
    <source>
        <dbReference type="Proteomes" id="UP000028990"/>
    </source>
</evidence>
<name>A0A091CNX7_FUKDA</name>
<accession>A0A091CNX7</accession>
<protein>
    <submittedName>
        <fullName evidence="1">Uncharacterized protein</fullName>
    </submittedName>
</protein>
<dbReference type="Proteomes" id="UP000028990">
    <property type="component" value="Unassembled WGS sequence"/>
</dbReference>
<sequence length="132" mass="14360">MCFRTPAEPLLTSGGSCCSALASFGYQQTPAGPVPPESRRARSREMFLRGSAGSGRSAFFSVYLQMGLLVHRLFLGLLGDSEENSFITRFGFCTEEVKSLVFCSGMKAKFYSILHNYSSPPPAECLTSSHKA</sequence>
<gene>
    <name evidence="1" type="ORF">H920_19779</name>
</gene>
<proteinExistence type="predicted"/>
<evidence type="ECO:0000313" key="1">
    <source>
        <dbReference type="EMBL" id="KFO18875.1"/>
    </source>
</evidence>
<reference evidence="1 2" key="1">
    <citation type="submission" date="2013-11" db="EMBL/GenBank/DDBJ databases">
        <title>The Damaraland mole rat (Fukomys damarensis) genome and evolution of African mole rats.</title>
        <authorList>
            <person name="Gladyshev V.N."/>
            <person name="Fang X."/>
        </authorList>
    </citation>
    <scope>NUCLEOTIDE SEQUENCE [LARGE SCALE GENOMIC DNA]</scope>
    <source>
        <tissue evidence="1">Liver</tissue>
    </source>
</reference>
<organism evidence="1 2">
    <name type="scientific">Fukomys damarensis</name>
    <name type="common">Damaraland mole rat</name>
    <name type="synonym">Cryptomys damarensis</name>
    <dbReference type="NCBI Taxonomy" id="885580"/>
    <lineage>
        <taxon>Eukaryota</taxon>
        <taxon>Metazoa</taxon>
        <taxon>Chordata</taxon>
        <taxon>Craniata</taxon>
        <taxon>Vertebrata</taxon>
        <taxon>Euteleostomi</taxon>
        <taxon>Mammalia</taxon>
        <taxon>Eutheria</taxon>
        <taxon>Euarchontoglires</taxon>
        <taxon>Glires</taxon>
        <taxon>Rodentia</taxon>
        <taxon>Hystricomorpha</taxon>
        <taxon>Bathyergidae</taxon>
        <taxon>Fukomys</taxon>
    </lineage>
</organism>